<name>A0AAD9J4I2_9ANNE</name>
<dbReference type="AlphaFoldDB" id="A0AAD9J4I2"/>
<dbReference type="EMBL" id="JAODUP010000641">
    <property type="protein sequence ID" value="KAK2145997.1"/>
    <property type="molecule type" value="Genomic_DNA"/>
</dbReference>
<sequence>MVKALDVGSISAFDTQETNLHFSIRCNTKAAAAIRGRPRITGYFRARRMFTEYYHKRNINQDIIEAREVREAEHKSSGEFLGTGSFPRYLNTLNVINATYKCKIVKRFGNVGDGGYDVCMDDLVAPQRNNCLVYSFGMGVNNHTHREPNLYFYNIGIWGSNVRNNHNWQLRDLATIMKSLNHENRVIDYLKVDVEGAEWQLITHLIKSDVHKHIKQIALELHTPRLNVERQPMTVTDYAEIYYGLKELQRLGFKGFRHHANNGCCGKFAQLTPASIAGKTLCCYETFYVNTNIHK</sequence>
<evidence type="ECO:0000313" key="2">
    <source>
        <dbReference type="EMBL" id="KAK2145997.1"/>
    </source>
</evidence>
<dbReference type="PANTHER" id="PTHR32026:SF10">
    <property type="entry name" value="METHYLTRANSFERASE-LIKE PROTEIN 24-RELATED"/>
    <property type="match status" value="1"/>
</dbReference>
<organism evidence="2 3">
    <name type="scientific">Paralvinella palmiformis</name>
    <dbReference type="NCBI Taxonomy" id="53620"/>
    <lineage>
        <taxon>Eukaryota</taxon>
        <taxon>Metazoa</taxon>
        <taxon>Spiralia</taxon>
        <taxon>Lophotrochozoa</taxon>
        <taxon>Annelida</taxon>
        <taxon>Polychaeta</taxon>
        <taxon>Sedentaria</taxon>
        <taxon>Canalipalpata</taxon>
        <taxon>Terebellida</taxon>
        <taxon>Terebelliformia</taxon>
        <taxon>Alvinellidae</taxon>
        <taxon>Paralvinella</taxon>
    </lineage>
</organism>
<dbReference type="InterPro" id="IPR025714">
    <property type="entry name" value="Methyltranfer_dom"/>
</dbReference>
<dbReference type="Proteomes" id="UP001208570">
    <property type="component" value="Unassembled WGS sequence"/>
</dbReference>
<comment type="caution">
    <text evidence="2">The sequence shown here is derived from an EMBL/GenBank/DDBJ whole genome shotgun (WGS) entry which is preliminary data.</text>
</comment>
<dbReference type="InterPro" id="IPR026913">
    <property type="entry name" value="METTL24"/>
</dbReference>
<accession>A0AAD9J4I2</accession>
<feature type="domain" description="Methyltransferase" evidence="1">
    <location>
        <begin position="94"/>
        <end position="138"/>
    </location>
</feature>
<gene>
    <name evidence="2" type="ORF">LSH36_641g01028</name>
</gene>
<evidence type="ECO:0000313" key="3">
    <source>
        <dbReference type="Proteomes" id="UP001208570"/>
    </source>
</evidence>
<protein>
    <recommendedName>
        <fullName evidence="1">Methyltransferase domain-containing protein</fullName>
    </recommendedName>
</protein>
<proteinExistence type="predicted"/>
<dbReference type="Pfam" id="PF13383">
    <property type="entry name" value="Methyltransf_22"/>
    <property type="match status" value="2"/>
</dbReference>
<evidence type="ECO:0000259" key="1">
    <source>
        <dbReference type="Pfam" id="PF13383"/>
    </source>
</evidence>
<keyword evidence="3" id="KW-1185">Reference proteome</keyword>
<feature type="domain" description="Methyltransferase" evidence="1">
    <location>
        <begin position="147"/>
        <end position="260"/>
    </location>
</feature>
<dbReference type="PANTHER" id="PTHR32026">
    <property type="entry name" value="METHYLTRANSFERASE-LIKE PROTEIN 24"/>
    <property type="match status" value="1"/>
</dbReference>
<reference evidence="2" key="1">
    <citation type="journal article" date="2023" name="Mol. Biol. Evol.">
        <title>Third-Generation Sequencing Reveals the Adaptive Role of the Epigenome in Three Deep-Sea Polychaetes.</title>
        <authorList>
            <person name="Perez M."/>
            <person name="Aroh O."/>
            <person name="Sun Y."/>
            <person name="Lan Y."/>
            <person name="Juniper S.K."/>
            <person name="Young C.R."/>
            <person name="Angers B."/>
            <person name="Qian P.Y."/>
        </authorList>
    </citation>
    <scope>NUCLEOTIDE SEQUENCE</scope>
    <source>
        <strain evidence="2">P08H-3</strain>
    </source>
</reference>